<reference evidence="2 3" key="1">
    <citation type="submission" date="2016-02" db="EMBL/GenBank/DDBJ databases">
        <title>Genome analysis of coral dinoflagellate symbionts highlights evolutionary adaptations to a symbiotic lifestyle.</title>
        <authorList>
            <person name="Aranda M."/>
            <person name="Li Y."/>
            <person name="Liew Y.J."/>
            <person name="Baumgarten S."/>
            <person name="Simakov O."/>
            <person name="Wilson M."/>
            <person name="Piel J."/>
            <person name="Ashoor H."/>
            <person name="Bougouffa S."/>
            <person name="Bajic V.B."/>
            <person name="Ryu T."/>
            <person name="Ravasi T."/>
            <person name="Bayer T."/>
            <person name="Micklem G."/>
            <person name="Kim H."/>
            <person name="Bhak J."/>
            <person name="Lajeunesse T.C."/>
            <person name="Voolstra C.R."/>
        </authorList>
    </citation>
    <scope>NUCLEOTIDE SEQUENCE [LARGE SCALE GENOMIC DNA]</scope>
    <source>
        <strain evidence="2 3">CCMP2467</strain>
    </source>
</reference>
<accession>A0A1Q9E3P0</accession>
<feature type="signal peptide" evidence="1">
    <location>
        <begin position="1"/>
        <end position="19"/>
    </location>
</feature>
<dbReference type="OrthoDB" id="422247at2759"/>
<gene>
    <name evidence="2" type="ORF">AK812_SmicGene15168</name>
</gene>
<evidence type="ECO:0000313" key="3">
    <source>
        <dbReference type="Proteomes" id="UP000186817"/>
    </source>
</evidence>
<keyword evidence="1" id="KW-0732">Signal</keyword>
<protein>
    <recommendedName>
        <fullName evidence="4">Thioredoxin domain-containing protein</fullName>
    </recommendedName>
</protein>
<dbReference type="EMBL" id="LSRX01000275">
    <property type="protein sequence ID" value="OLQ02034.1"/>
    <property type="molecule type" value="Genomic_DNA"/>
</dbReference>
<dbReference type="Proteomes" id="UP000186817">
    <property type="component" value="Unassembled WGS sequence"/>
</dbReference>
<feature type="chain" id="PRO_5012073544" description="Thioredoxin domain-containing protein" evidence="1">
    <location>
        <begin position="20"/>
        <end position="212"/>
    </location>
</feature>
<dbReference type="AlphaFoldDB" id="A0A1Q9E3P0"/>
<evidence type="ECO:0000313" key="2">
    <source>
        <dbReference type="EMBL" id="OLQ02034.1"/>
    </source>
</evidence>
<organism evidence="2 3">
    <name type="scientific">Symbiodinium microadriaticum</name>
    <name type="common">Dinoflagellate</name>
    <name type="synonym">Zooxanthella microadriatica</name>
    <dbReference type="NCBI Taxonomy" id="2951"/>
    <lineage>
        <taxon>Eukaryota</taxon>
        <taxon>Sar</taxon>
        <taxon>Alveolata</taxon>
        <taxon>Dinophyceae</taxon>
        <taxon>Suessiales</taxon>
        <taxon>Symbiodiniaceae</taxon>
        <taxon>Symbiodinium</taxon>
    </lineage>
</organism>
<sequence>MTSLLLVASLLGLVKEVSCASASCPSSALTESSFVGTNFCRDGLVPEVGPGMLANSSYDVAAFYFGAQYCGICQQKLNIMYEAWQRLSGEWKARTLVAGVGLEEYAQHNYLFCTGTISSVVADELWSTWQIQQRDVVIFVRTGPQTWRSYCKFTMNLYDEHFEQVLHHVLKEGSDAQEINLETGTVNAGRAAMGRGMAMVLVGAIAAPALMY</sequence>
<comment type="caution">
    <text evidence="2">The sequence shown here is derived from an EMBL/GenBank/DDBJ whole genome shotgun (WGS) entry which is preliminary data.</text>
</comment>
<name>A0A1Q9E3P0_SYMMI</name>
<proteinExistence type="predicted"/>
<evidence type="ECO:0008006" key="4">
    <source>
        <dbReference type="Google" id="ProtNLM"/>
    </source>
</evidence>
<evidence type="ECO:0000256" key="1">
    <source>
        <dbReference type="SAM" id="SignalP"/>
    </source>
</evidence>
<keyword evidence="3" id="KW-1185">Reference proteome</keyword>